<dbReference type="OrthoDB" id="10067219at2759"/>
<accession>A0A8S4N0P5</accession>
<evidence type="ECO:0000256" key="2">
    <source>
        <dbReference type="ARBA" id="ARBA00005562"/>
    </source>
</evidence>
<dbReference type="InterPro" id="IPR046328">
    <property type="entry name" value="ETS_fam"/>
</dbReference>
<comment type="subcellular location">
    <subcellularLocation>
        <location evidence="1 5">Nucleus</location>
    </subcellularLocation>
</comment>
<dbReference type="GO" id="GO:0000981">
    <property type="term" value="F:DNA-binding transcription factor activity, RNA polymerase II-specific"/>
    <property type="evidence" value="ECO:0007669"/>
    <property type="project" value="TreeGrafter"/>
</dbReference>
<dbReference type="Gene3D" id="1.10.10.10">
    <property type="entry name" value="Winged helix-like DNA-binding domain superfamily/Winged helix DNA-binding domain"/>
    <property type="match status" value="1"/>
</dbReference>
<dbReference type="PANTHER" id="PTHR11849:SF282">
    <property type="entry name" value="ETV5-RELATED PROTEIN ETS96B"/>
    <property type="match status" value="1"/>
</dbReference>
<dbReference type="FunFam" id="1.10.10.10:FF:000121">
    <property type="entry name" value="ETS translocation variant 5"/>
    <property type="match status" value="1"/>
</dbReference>
<dbReference type="PROSITE" id="PS50061">
    <property type="entry name" value="ETS_DOMAIN_3"/>
    <property type="match status" value="1"/>
</dbReference>
<dbReference type="SMART" id="SM00413">
    <property type="entry name" value="ETS"/>
    <property type="match status" value="1"/>
</dbReference>
<dbReference type="AlphaFoldDB" id="A0A8S4N0P5"/>
<evidence type="ECO:0000256" key="3">
    <source>
        <dbReference type="ARBA" id="ARBA00023125"/>
    </source>
</evidence>
<dbReference type="GO" id="GO:0030154">
    <property type="term" value="P:cell differentiation"/>
    <property type="evidence" value="ECO:0007669"/>
    <property type="project" value="TreeGrafter"/>
</dbReference>
<dbReference type="PROSITE" id="PS00346">
    <property type="entry name" value="ETS_DOMAIN_2"/>
    <property type="match status" value="1"/>
</dbReference>
<evidence type="ECO:0000313" key="8">
    <source>
        <dbReference type="EMBL" id="CAH1774683.1"/>
    </source>
</evidence>
<dbReference type="SUPFAM" id="SSF46785">
    <property type="entry name" value="Winged helix' DNA-binding domain"/>
    <property type="match status" value="1"/>
</dbReference>
<dbReference type="EMBL" id="CAIIXF020000001">
    <property type="protein sequence ID" value="CAH1774683.1"/>
    <property type="molecule type" value="Genomic_DNA"/>
</dbReference>
<proteinExistence type="inferred from homology"/>
<protein>
    <recommendedName>
        <fullName evidence="7">ETS domain-containing protein</fullName>
    </recommendedName>
</protein>
<dbReference type="PRINTS" id="PR00454">
    <property type="entry name" value="ETSDOMAIN"/>
</dbReference>
<dbReference type="GO" id="GO:0005634">
    <property type="term" value="C:nucleus"/>
    <property type="evidence" value="ECO:0007669"/>
    <property type="project" value="UniProtKB-SubCell"/>
</dbReference>
<dbReference type="GO" id="GO:0043565">
    <property type="term" value="F:sequence-specific DNA binding"/>
    <property type="evidence" value="ECO:0007669"/>
    <property type="project" value="InterPro"/>
</dbReference>
<organism evidence="8 9">
    <name type="scientific">Owenia fusiformis</name>
    <name type="common">Polychaete worm</name>
    <dbReference type="NCBI Taxonomy" id="6347"/>
    <lineage>
        <taxon>Eukaryota</taxon>
        <taxon>Metazoa</taxon>
        <taxon>Spiralia</taxon>
        <taxon>Lophotrochozoa</taxon>
        <taxon>Annelida</taxon>
        <taxon>Polychaeta</taxon>
        <taxon>Sedentaria</taxon>
        <taxon>Canalipalpata</taxon>
        <taxon>Sabellida</taxon>
        <taxon>Oweniida</taxon>
        <taxon>Oweniidae</taxon>
        <taxon>Owenia</taxon>
    </lineage>
</organism>
<dbReference type="PANTHER" id="PTHR11849">
    <property type="entry name" value="ETS"/>
    <property type="match status" value="1"/>
</dbReference>
<comment type="similarity">
    <text evidence="2 5">Belongs to the ETS family.</text>
</comment>
<keyword evidence="3 5" id="KW-0238">DNA-binding</keyword>
<evidence type="ECO:0000256" key="6">
    <source>
        <dbReference type="SAM" id="MobiDB-lite"/>
    </source>
</evidence>
<dbReference type="InterPro" id="IPR036390">
    <property type="entry name" value="WH_DNA-bd_sf"/>
</dbReference>
<dbReference type="InterPro" id="IPR000418">
    <property type="entry name" value="Ets_dom"/>
</dbReference>
<feature type="region of interest" description="Disordered" evidence="6">
    <location>
        <begin position="390"/>
        <end position="411"/>
    </location>
</feature>
<comment type="caution">
    <text evidence="8">The sequence shown here is derived from an EMBL/GenBank/DDBJ whole genome shotgun (WGS) entry which is preliminary data.</text>
</comment>
<evidence type="ECO:0000256" key="4">
    <source>
        <dbReference type="ARBA" id="ARBA00023242"/>
    </source>
</evidence>
<reference evidence="8" key="1">
    <citation type="submission" date="2022-03" db="EMBL/GenBank/DDBJ databases">
        <authorList>
            <person name="Martin C."/>
        </authorList>
    </citation>
    <scope>NUCLEOTIDE SEQUENCE</scope>
</reference>
<dbReference type="InterPro" id="IPR036388">
    <property type="entry name" value="WH-like_DNA-bd_sf"/>
</dbReference>
<evidence type="ECO:0000259" key="7">
    <source>
        <dbReference type="PROSITE" id="PS50061"/>
    </source>
</evidence>
<gene>
    <name evidence="8" type="ORF">OFUS_LOCUS2094</name>
</gene>
<dbReference type="Pfam" id="PF00178">
    <property type="entry name" value="Ets"/>
    <property type="match status" value="1"/>
</dbReference>
<evidence type="ECO:0000256" key="5">
    <source>
        <dbReference type="RuleBase" id="RU004019"/>
    </source>
</evidence>
<evidence type="ECO:0000256" key="1">
    <source>
        <dbReference type="ARBA" id="ARBA00004123"/>
    </source>
</evidence>
<name>A0A8S4N0P5_OWEFU</name>
<keyword evidence="4 5" id="KW-0539">Nucleus</keyword>
<dbReference type="Proteomes" id="UP000749559">
    <property type="component" value="Unassembled WGS sequence"/>
</dbReference>
<keyword evidence="9" id="KW-1185">Reference proteome</keyword>
<evidence type="ECO:0000313" key="9">
    <source>
        <dbReference type="Proteomes" id="UP000749559"/>
    </source>
</evidence>
<feature type="compositionally biased region" description="Low complexity" evidence="6">
    <location>
        <begin position="390"/>
        <end position="404"/>
    </location>
</feature>
<sequence length="436" mass="49573">MEDACCFYETTNYEAKCRDPHAYLSRLSLLVHQNSSKYFPLKASKKSAQQFENLESRNMSSPALATPYMGSSQFGNDPESQMYQERPYDLTMHTNAPYIPAPPIIKSEPRDLSYEQNDGQSSCANYPRNDFTYHDSPSEGIPYPCDNSLRMFYPDDRGCIDRYPTSRLDKFTGKAFEGIEVKQEMYRDCFMERYLREPPPLPTYQRRGSLQLWQFLVALLDDPSNTTCIAWTGRGLEFKLIEPEEVARRWGLQKNRPAMNYDKLSRSLRYYYEKGIMQKVAGERYVYKFVCDPEALFTMAFPDNQRPVLKTDPLQVSTANKGDFCLREPAPAHREAGAGLREMAPVSPESQSLTLKTCVSTSYTNSSHVSPCNGQSMNLLCAPNVGPSHCGPSSHSSPQQSPSSEMTFPPMSVHGYNIQSVNRSCNPGTYIEDYVY</sequence>
<feature type="domain" description="ETS" evidence="7">
    <location>
        <begin position="210"/>
        <end position="290"/>
    </location>
</feature>
<dbReference type="PROSITE" id="PS00345">
    <property type="entry name" value="ETS_DOMAIN_1"/>
    <property type="match status" value="1"/>
</dbReference>